<evidence type="ECO:0000313" key="2">
    <source>
        <dbReference type="Proteomes" id="UP001300745"/>
    </source>
</evidence>
<dbReference type="EMBL" id="JAPJDO010000004">
    <property type="protein sequence ID" value="MCX2936530.1"/>
    <property type="molecule type" value="Genomic_DNA"/>
</dbReference>
<evidence type="ECO:0000313" key="1">
    <source>
        <dbReference type="EMBL" id="MCX2936530.1"/>
    </source>
</evidence>
<accession>A0ABT3SAK9</accession>
<dbReference type="Proteomes" id="UP001300745">
    <property type="component" value="Unassembled WGS sequence"/>
</dbReference>
<dbReference type="InterPro" id="IPR052022">
    <property type="entry name" value="26kDa_periplasmic_antigen"/>
</dbReference>
<keyword evidence="2" id="KW-1185">Reference proteome</keyword>
<dbReference type="Gene3D" id="3.30.110.170">
    <property type="entry name" value="Protein of unknown function (DUF541), domain 1"/>
    <property type="match status" value="1"/>
</dbReference>
<dbReference type="PANTHER" id="PTHR34387">
    <property type="entry name" value="SLR1258 PROTEIN"/>
    <property type="match status" value="1"/>
</dbReference>
<dbReference type="Pfam" id="PF04402">
    <property type="entry name" value="SIMPL"/>
    <property type="match status" value="1"/>
</dbReference>
<gene>
    <name evidence="1" type="ORF">ORI27_07460</name>
</gene>
<name>A0ABT3SAK9_9MYCO</name>
<dbReference type="PANTHER" id="PTHR34387:SF2">
    <property type="entry name" value="SLR1258 PROTEIN"/>
    <property type="match status" value="1"/>
</dbReference>
<organism evidence="1 2">
    <name type="scientific">Mycobacterium pinniadriaticum</name>
    <dbReference type="NCBI Taxonomy" id="2994102"/>
    <lineage>
        <taxon>Bacteria</taxon>
        <taxon>Bacillati</taxon>
        <taxon>Actinomycetota</taxon>
        <taxon>Actinomycetes</taxon>
        <taxon>Mycobacteriales</taxon>
        <taxon>Mycobacteriaceae</taxon>
        <taxon>Mycobacterium</taxon>
    </lineage>
</organism>
<dbReference type="RefSeq" id="WP_265995690.1">
    <property type="nucleotide sequence ID" value="NZ_JAPJDN010000004.1"/>
</dbReference>
<sequence>MAAIEIHVRGAHTATLAPERGTLHASLSAEGPQPEPVFAAVTAALVAVQASIEELHHPKRGPVTWYSVDQIRMGSRRPWHKDGKPLPPVYSATVSVAATFRDFAELARWVSWSAGVDGLSIGYVDWDLTEANRNKVERSTRQKAVRDAQRRAQDYADALDLGKVAVRAVSDPGVGMPRSAPRAVLAKQSSAAGGEAAEFALRPEDVAINAEVEATFVVHGK</sequence>
<protein>
    <submittedName>
        <fullName evidence="1">SIMPL domain-containing protein</fullName>
    </submittedName>
</protein>
<proteinExistence type="predicted"/>
<dbReference type="InterPro" id="IPR007497">
    <property type="entry name" value="SIMPL/DUF541"/>
</dbReference>
<dbReference type="Gene3D" id="3.30.70.2970">
    <property type="entry name" value="Protein of unknown function (DUF541), domain 2"/>
    <property type="match status" value="1"/>
</dbReference>
<comment type="caution">
    <text evidence="1">The sequence shown here is derived from an EMBL/GenBank/DDBJ whole genome shotgun (WGS) entry which is preliminary data.</text>
</comment>
<reference evidence="1 2" key="1">
    <citation type="submission" date="2022-11" db="EMBL/GenBank/DDBJ databases">
        <title>Mycobacterium sp. nov.</title>
        <authorList>
            <person name="Papic B."/>
            <person name="Spicic S."/>
            <person name="Duvnjak S."/>
        </authorList>
    </citation>
    <scope>NUCLEOTIDE SEQUENCE [LARGE SCALE GENOMIC DNA]</scope>
    <source>
        <strain evidence="1 2">CVI_P4</strain>
    </source>
</reference>